<evidence type="ECO:0000313" key="1">
    <source>
        <dbReference type="EMBL" id="MBN7774324.1"/>
    </source>
</evidence>
<comment type="caution">
    <text evidence="1">The sequence shown here is derived from an EMBL/GenBank/DDBJ whole genome shotgun (WGS) entry which is preliminary data.</text>
</comment>
<name>A0A939DAD0_CLOAM</name>
<gene>
    <name evidence="1" type="ORF">JYB65_13240</name>
</gene>
<reference evidence="1" key="1">
    <citation type="submission" date="2021-02" db="EMBL/GenBank/DDBJ databases">
        <title>Abyssanaerobacter marinus gen.nov., sp., nov, anaerobic bacterium isolated from the Onnuri vent field of Indian Ocean and suggestion of Mogibacteriaceae fam. nov., and proposal of reclassification of ambiguous this family's genus member.</title>
        <authorList>
            <person name="Kim Y.J."/>
            <person name="Yang J.-A."/>
        </authorList>
    </citation>
    <scope>NUCLEOTIDE SEQUENCE</scope>
    <source>
        <strain evidence="1">DSM 2634</strain>
    </source>
</reference>
<dbReference type="EMBL" id="JAFJZZ010000008">
    <property type="protein sequence ID" value="MBN7774324.1"/>
    <property type="molecule type" value="Genomic_DNA"/>
</dbReference>
<keyword evidence="2" id="KW-1185">Reference proteome</keyword>
<protein>
    <submittedName>
        <fullName evidence="1">Uncharacterized protein</fullName>
    </submittedName>
</protein>
<organism evidence="1 2">
    <name type="scientific">Clostridium aminobutyricum</name>
    <dbReference type="NCBI Taxonomy" id="33953"/>
    <lineage>
        <taxon>Bacteria</taxon>
        <taxon>Bacillati</taxon>
        <taxon>Bacillota</taxon>
        <taxon>Clostridia</taxon>
        <taxon>Eubacteriales</taxon>
        <taxon>Clostridiaceae</taxon>
        <taxon>Clostridium</taxon>
    </lineage>
</organism>
<dbReference type="Proteomes" id="UP000664545">
    <property type="component" value="Unassembled WGS sequence"/>
</dbReference>
<dbReference type="AlphaFoldDB" id="A0A939DAD0"/>
<sequence>METRINYTDIVEHKNTYIKNNDLKLLNNKLNFFEIRFNLKEIKVINGVCQELIASTEKESIRWYALQTLLSTSGDIISENTEENSYKIPLHLFELEEYMKVFGKYNSPSLSPDDHFVLLRIGSIFEISQHMYRDIIKKYVNYKDDAKLTLYLRDWAQFENRS</sequence>
<dbReference type="RefSeq" id="WP_206583164.1">
    <property type="nucleotide sequence ID" value="NZ_JAFJZZ010000008.1"/>
</dbReference>
<proteinExistence type="predicted"/>
<evidence type="ECO:0000313" key="2">
    <source>
        <dbReference type="Proteomes" id="UP000664545"/>
    </source>
</evidence>
<accession>A0A939DAD0</accession>